<dbReference type="SUPFAM" id="SSF51126">
    <property type="entry name" value="Pectin lyase-like"/>
    <property type="match status" value="1"/>
</dbReference>
<dbReference type="Proteomes" id="UP001203687">
    <property type="component" value="Unassembled WGS sequence"/>
</dbReference>
<dbReference type="Pfam" id="PF13229">
    <property type="entry name" value="Beta_helix"/>
    <property type="match status" value="1"/>
</dbReference>
<sequence>MTKTLNKDKKSVIVIFGVILLLLLISIVLSIYPQKNTDIGELNPYTQVMPLHYSSVLKRGDFDKGDSKKTTNMFSAGIVDNEFERYLLIFNEFPSKSEIANDFTVNIYSKDLQSYEDSKLSFNLTSNAVKYNFKNKMYGVFKMNLPLIDIDKIDILQVPLNKRLEPWKKTILNPIKKKINAPEKAVQSDFNGGKTTPIIFKRLLKEMCKQSEISFLDYDYEISNGELKEVSENLKRFTEGENTLVRIKNPINFWKAINLKDKNVLKFIDINGAFVDNVKQGVTNYLSEESSFSDLFDTHKLSKFYAILNMFSSDCVDQELYFIYNQDNSTLEPLFNYSSCLNSESKYLSKSNIDNTVFLEKYAQAIAYYASVDLYNTYINNNKELLDELKLINKYNPKDIFDFSKVRIYQRKLEKSINPSIAIKAELIDANKEVITLSIRNVSYYPIQIMGLNHEEKKDVLMIDRPKQILSGQTDTIIFNLPRSFENLFVSKKKKITGFVLHKHIYDIFVSYSLLGLEQNKLASIIPYQEKEYIEKDLFRDKTFINNHKDLVINNKENIISFKKDSVTISAPLVIPKGYVFQVKAGTKIDIVNGGKIVSYSPLKLRGNKEKLIEFYSSDKKGQGILILSEGLESNLTYVEFNNLTHPKHGNWSVTGAVTFYESPVKLEHVSVKNNTCEDALNIVRTSFTMKNCLISGTQSDAFDGDFVKGTISDCKFNNLGNDAIDVSGSDLIIEKVIISNAGDKGLSAGEDSKMQVNDVQISKSEIGIAGKDLSIVKGENLTIIDTKLGFTAFQKKPEFGPSNITVTGVTMNGVEMKYLIESSSTLLVDGEKIETTQNVKDRMYGVEFGRSSAETRNSQ</sequence>
<keyword evidence="4" id="KW-1185">Reference proteome</keyword>
<dbReference type="Gene3D" id="2.160.20.10">
    <property type="entry name" value="Single-stranded right-handed beta-helix, Pectin lyase-like"/>
    <property type="match status" value="1"/>
</dbReference>
<dbReference type="EMBL" id="JALPQF010000015">
    <property type="protein sequence ID" value="MCK8481786.1"/>
    <property type="molecule type" value="Genomic_DNA"/>
</dbReference>
<evidence type="ECO:0000313" key="3">
    <source>
        <dbReference type="EMBL" id="MCK8481786.1"/>
    </source>
</evidence>
<protein>
    <submittedName>
        <fullName evidence="3">Right-handed parallel beta-helix repeat-containing protein</fullName>
    </submittedName>
</protein>
<reference evidence="3" key="1">
    <citation type="submission" date="2022-04" db="EMBL/GenBank/DDBJ databases">
        <authorList>
            <person name="Ren T."/>
        </authorList>
    </citation>
    <scope>NUCLEOTIDE SEQUENCE</scope>
    <source>
        <strain evidence="3">F63249</strain>
    </source>
</reference>
<gene>
    <name evidence="3" type="ORF">MUY34_14230</name>
</gene>
<evidence type="ECO:0000313" key="4">
    <source>
        <dbReference type="Proteomes" id="UP001203687"/>
    </source>
</evidence>
<evidence type="ECO:0000256" key="1">
    <source>
        <dbReference type="SAM" id="Phobius"/>
    </source>
</evidence>
<keyword evidence="1" id="KW-1133">Transmembrane helix</keyword>
<dbReference type="RefSeq" id="WP_248413615.1">
    <property type="nucleotide sequence ID" value="NZ_JALPQF010000015.1"/>
</dbReference>
<evidence type="ECO:0000259" key="2">
    <source>
        <dbReference type="Pfam" id="PF13229"/>
    </source>
</evidence>
<feature type="transmembrane region" description="Helical" evidence="1">
    <location>
        <begin position="12"/>
        <end position="32"/>
    </location>
</feature>
<comment type="caution">
    <text evidence="3">The sequence shown here is derived from an EMBL/GenBank/DDBJ whole genome shotgun (WGS) entry which is preliminary data.</text>
</comment>
<keyword evidence="1" id="KW-0812">Transmembrane</keyword>
<dbReference type="InterPro" id="IPR011050">
    <property type="entry name" value="Pectin_lyase_fold/virulence"/>
</dbReference>
<keyword evidence="1" id="KW-0472">Membrane</keyword>
<feature type="domain" description="Right handed beta helix" evidence="2">
    <location>
        <begin position="688"/>
        <end position="815"/>
    </location>
</feature>
<name>A0ABT0HBQ8_9FLAO</name>
<organism evidence="3 4">
    <name type="scientific">Psychroserpens algicola</name>
    <dbReference type="NCBI Taxonomy" id="1719034"/>
    <lineage>
        <taxon>Bacteria</taxon>
        <taxon>Pseudomonadati</taxon>
        <taxon>Bacteroidota</taxon>
        <taxon>Flavobacteriia</taxon>
        <taxon>Flavobacteriales</taxon>
        <taxon>Flavobacteriaceae</taxon>
        <taxon>Psychroserpens</taxon>
    </lineage>
</organism>
<dbReference type="InterPro" id="IPR039448">
    <property type="entry name" value="Beta_helix"/>
</dbReference>
<dbReference type="InterPro" id="IPR012334">
    <property type="entry name" value="Pectin_lyas_fold"/>
</dbReference>
<accession>A0ABT0HBQ8</accession>
<proteinExistence type="predicted"/>